<dbReference type="Proteomes" id="UP000002217">
    <property type="component" value="Chromosome"/>
</dbReference>
<sequence length="55" mass="5968">MSNPLKYAGGYYMTKAGCIVLNVFIADDGNPGDVRNKDCGKKHNLYIQRGSGNDS</sequence>
<organism evidence="1 2">
    <name type="scientific">Desulfofarcimen acetoxidans (strain ATCC 49208 / DSM 771 / KCTC 5769 / VKM B-1644 / 5575)</name>
    <name type="common">Desulfotomaculum acetoxidans</name>
    <dbReference type="NCBI Taxonomy" id="485916"/>
    <lineage>
        <taxon>Bacteria</taxon>
        <taxon>Bacillati</taxon>
        <taxon>Bacillota</taxon>
        <taxon>Clostridia</taxon>
        <taxon>Eubacteriales</taxon>
        <taxon>Peptococcaceae</taxon>
        <taxon>Desulfofarcimen</taxon>
    </lineage>
</organism>
<reference evidence="1 2" key="1">
    <citation type="journal article" date="2009" name="Stand. Genomic Sci.">
        <title>Complete genome sequence of Desulfotomaculum acetoxidans type strain (5575).</title>
        <authorList>
            <person name="Spring S."/>
            <person name="Lapidus A."/>
            <person name="Schroder M."/>
            <person name="Gleim D."/>
            <person name="Sims D."/>
            <person name="Meincke L."/>
            <person name="Glavina Del Rio T."/>
            <person name="Tice H."/>
            <person name="Copeland A."/>
            <person name="Cheng J.F."/>
            <person name="Lucas S."/>
            <person name="Chen F."/>
            <person name="Nolan M."/>
            <person name="Bruce D."/>
            <person name="Goodwin L."/>
            <person name="Pitluck S."/>
            <person name="Ivanova N."/>
            <person name="Mavromatis K."/>
            <person name="Mikhailova N."/>
            <person name="Pati A."/>
            <person name="Chen A."/>
            <person name="Palaniappan K."/>
            <person name="Land M."/>
            <person name="Hauser L."/>
            <person name="Chang Y.J."/>
            <person name="Jeffries C.D."/>
            <person name="Chain P."/>
            <person name="Saunders E."/>
            <person name="Brettin T."/>
            <person name="Detter J.C."/>
            <person name="Goker M."/>
            <person name="Bristow J."/>
            <person name="Eisen J.A."/>
            <person name="Markowitz V."/>
            <person name="Hugenholtz P."/>
            <person name="Kyrpides N.C."/>
            <person name="Klenk H.P."/>
            <person name="Han C."/>
        </authorList>
    </citation>
    <scope>NUCLEOTIDE SEQUENCE [LARGE SCALE GENOMIC DNA]</scope>
    <source>
        <strain evidence="2">ATCC 49208 / DSM 771 / VKM B-1644</strain>
    </source>
</reference>
<accession>C8VYD9</accession>
<protein>
    <submittedName>
        <fullName evidence="1">Uncharacterized protein</fullName>
    </submittedName>
</protein>
<name>C8VYD9_DESAS</name>
<dbReference type="KEGG" id="dae:Dtox_1985"/>
<proteinExistence type="predicted"/>
<dbReference type="EMBL" id="CP001720">
    <property type="protein sequence ID" value="ACV62820.1"/>
    <property type="molecule type" value="Genomic_DNA"/>
</dbReference>
<dbReference type="STRING" id="485916.Dtox_1985"/>
<dbReference type="HOGENOM" id="CLU_3024666_0_0_9"/>
<keyword evidence="2" id="KW-1185">Reference proteome</keyword>
<dbReference type="AlphaFoldDB" id="C8VYD9"/>
<evidence type="ECO:0000313" key="1">
    <source>
        <dbReference type="EMBL" id="ACV62820.1"/>
    </source>
</evidence>
<evidence type="ECO:0000313" key="2">
    <source>
        <dbReference type="Proteomes" id="UP000002217"/>
    </source>
</evidence>
<gene>
    <name evidence="1" type="ordered locus">Dtox_1985</name>
</gene>